<dbReference type="EMBL" id="FTNK01000020">
    <property type="protein sequence ID" value="SIR58099.1"/>
    <property type="molecule type" value="Genomic_DNA"/>
</dbReference>
<dbReference type="RefSeq" id="WP_068590520.1">
    <property type="nucleotide sequence ID" value="NZ_FTNK01000020.1"/>
</dbReference>
<dbReference type="Proteomes" id="UP000186666">
    <property type="component" value="Unassembled WGS sequence"/>
</dbReference>
<comment type="caution">
    <text evidence="2">The sequence shown here is derived from an EMBL/GenBank/DDBJ whole genome shotgun (WGS) entry which is preliminary data.</text>
</comment>
<keyword evidence="1" id="KW-0732">Signal</keyword>
<keyword evidence="3" id="KW-1185">Reference proteome</keyword>
<protein>
    <submittedName>
        <fullName evidence="2">Uncharacterized protein</fullName>
    </submittedName>
</protein>
<name>A0ABY1KC96_9BACL</name>
<evidence type="ECO:0000313" key="3">
    <source>
        <dbReference type="Proteomes" id="UP000186666"/>
    </source>
</evidence>
<evidence type="ECO:0000313" key="2">
    <source>
        <dbReference type="EMBL" id="SIR58099.1"/>
    </source>
</evidence>
<evidence type="ECO:0000256" key="1">
    <source>
        <dbReference type="SAM" id="SignalP"/>
    </source>
</evidence>
<reference evidence="2 3" key="1">
    <citation type="submission" date="2017-01" db="EMBL/GenBank/DDBJ databases">
        <authorList>
            <person name="Varghese N."/>
            <person name="Submissions S."/>
        </authorList>
    </citation>
    <scope>NUCLEOTIDE SEQUENCE [LARGE SCALE GENOMIC DNA]</scope>
    <source>
        <strain evidence="2 3">ATCC 23464</strain>
    </source>
</reference>
<feature type="signal peptide" evidence="1">
    <location>
        <begin position="1"/>
        <end position="24"/>
    </location>
</feature>
<accession>A0ABY1KC96</accession>
<organism evidence="2 3">
    <name type="scientific">Paenibacillus macquariensis</name>
    <dbReference type="NCBI Taxonomy" id="948756"/>
    <lineage>
        <taxon>Bacteria</taxon>
        <taxon>Bacillati</taxon>
        <taxon>Bacillota</taxon>
        <taxon>Bacilli</taxon>
        <taxon>Bacillales</taxon>
        <taxon>Paenibacillaceae</taxon>
        <taxon>Paenibacillus</taxon>
    </lineage>
</organism>
<gene>
    <name evidence="2" type="ORF">SAMN05421578_12023</name>
</gene>
<proteinExistence type="predicted"/>
<feature type="chain" id="PRO_5045345341" evidence="1">
    <location>
        <begin position="25"/>
        <end position="67"/>
    </location>
</feature>
<sequence>MIRKLRFVLLMLCTTLSLSGTSFASSDTTQIEVSTTLLNYSHVRPQSDGAFHVGLLYAEQSNGALVY</sequence>